<dbReference type="Gene3D" id="3.40.1190.20">
    <property type="match status" value="1"/>
</dbReference>
<accession>A0ABW3A470</accession>
<keyword evidence="1 4" id="KW-0808">Transferase</keyword>
<evidence type="ECO:0000313" key="4">
    <source>
        <dbReference type="EMBL" id="MFD0785499.1"/>
    </source>
</evidence>
<evidence type="ECO:0000256" key="2">
    <source>
        <dbReference type="ARBA" id="ARBA00022777"/>
    </source>
</evidence>
<dbReference type="SUPFAM" id="SSF53613">
    <property type="entry name" value="Ribokinase-like"/>
    <property type="match status" value="1"/>
</dbReference>
<name>A0ABW3A470_9ACTN</name>
<dbReference type="Proteomes" id="UP001597053">
    <property type="component" value="Unassembled WGS sequence"/>
</dbReference>
<evidence type="ECO:0000313" key="5">
    <source>
        <dbReference type="Proteomes" id="UP001597053"/>
    </source>
</evidence>
<proteinExistence type="predicted"/>
<sequence>DPGADEPTVAAELLRRGVETVLVKLGADGARAYTADGVEEVGAVSVTAVDTVGAGDAFTAGYLSGWFDGLELTGRLRRAATLGAFAVSTRGDCEGLPRRAELALLDGHEAGSVLR</sequence>
<dbReference type="InterPro" id="IPR002173">
    <property type="entry name" value="Carboh/pur_kinase_PfkB_CS"/>
</dbReference>
<evidence type="ECO:0000256" key="1">
    <source>
        <dbReference type="ARBA" id="ARBA00022679"/>
    </source>
</evidence>
<reference evidence="5" key="1">
    <citation type="journal article" date="2019" name="Int. J. Syst. Evol. Microbiol.">
        <title>The Global Catalogue of Microorganisms (GCM) 10K type strain sequencing project: providing services to taxonomists for standard genome sequencing and annotation.</title>
        <authorList>
            <consortium name="The Broad Institute Genomics Platform"/>
            <consortium name="The Broad Institute Genome Sequencing Center for Infectious Disease"/>
            <person name="Wu L."/>
            <person name="Ma J."/>
        </authorList>
    </citation>
    <scope>NUCLEOTIDE SEQUENCE [LARGE SCALE GENOMIC DNA]</scope>
    <source>
        <strain evidence="5">JCM 32148</strain>
    </source>
</reference>
<dbReference type="EMBL" id="JBHTHM010000849">
    <property type="protein sequence ID" value="MFD0785499.1"/>
    <property type="molecule type" value="Genomic_DNA"/>
</dbReference>
<feature type="non-terminal residue" evidence="4">
    <location>
        <position position="1"/>
    </location>
</feature>
<dbReference type="Pfam" id="PF00294">
    <property type="entry name" value="PfkB"/>
    <property type="match status" value="1"/>
</dbReference>
<protein>
    <submittedName>
        <fullName evidence="4">Carbohydrate kinase family protein</fullName>
        <ecNumber evidence="4">2.7.1.-</ecNumber>
    </submittedName>
</protein>
<dbReference type="InterPro" id="IPR029056">
    <property type="entry name" value="Ribokinase-like"/>
</dbReference>
<dbReference type="PANTHER" id="PTHR10584">
    <property type="entry name" value="SUGAR KINASE"/>
    <property type="match status" value="1"/>
</dbReference>
<dbReference type="EC" id="2.7.1.-" evidence="4"/>
<organism evidence="4 5">
    <name type="scientific">Micromonospora azadirachtae</name>
    <dbReference type="NCBI Taxonomy" id="1970735"/>
    <lineage>
        <taxon>Bacteria</taxon>
        <taxon>Bacillati</taxon>
        <taxon>Actinomycetota</taxon>
        <taxon>Actinomycetes</taxon>
        <taxon>Micromonosporales</taxon>
        <taxon>Micromonosporaceae</taxon>
        <taxon>Micromonospora</taxon>
    </lineage>
</organism>
<gene>
    <name evidence="4" type="ORF">ACFQZ8_16450</name>
</gene>
<dbReference type="PANTHER" id="PTHR10584:SF166">
    <property type="entry name" value="RIBOKINASE"/>
    <property type="match status" value="1"/>
</dbReference>
<evidence type="ECO:0000259" key="3">
    <source>
        <dbReference type="Pfam" id="PF00294"/>
    </source>
</evidence>
<feature type="domain" description="Carbohydrate kinase PfkB" evidence="3">
    <location>
        <begin position="10"/>
        <end position="97"/>
    </location>
</feature>
<keyword evidence="5" id="KW-1185">Reference proteome</keyword>
<keyword evidence="2 4" id="KW-0418">Kinase</keyword>
<dbReference type="GO" id="GO:0016301">
    <property type="term" value="F:kinase activity"/>
    <property type="evidence" value="ECO:0007669"/>
    <property type="project" value="UniProtKB-KW"/>
</dbReference>
<dbReference type="InterPro" id="IPR011611">
    <property type="entry name" value="PfkB_dom"/>
</dbReference>
<dbReference type="PROSITE" id="PS00584">
    <property type="entry name" value="PFKB_KINASES_2"/>
    <property type="match status" value="1"/>
</dbReference>
<comment type="caution">
    <text evidence="4">The sequence shown here is derived from an EMBL/GenBank/DDBJ whole genome shotgun (WGS) entry which is preliminary data.</text>
</comment>